<dbReference type="PROSITE" id="PS50842">
    <property type="entry name" value="EXPANSIN_EG45"/>
    <property type="match status" value="1"/>
</dbReference>
<feature type="chain" id="PRO_5006901779" description="Expansin-like EG45 domain-containing protein" evidence="1">
    <location>
        <begin position="19"/>
        <end position="249"/>
    </location>
</feature>
<dbReference type="Gene3D" id="2.40.40.10">
    <property type="entry name" value="RlpA-like domain"/>
    <property type="match status" value="1"/>
</dbReference>
<dbReference type="CDD" id="cd22278">
    <property type="entry name" value="DPBB_GH45_endoglucanase"/>
    <property type="match status" value="1"/>
</dbReference>
<dbReference type="AlphaFoldDB" id="A0A0W0FHC7"/>
<organism evidence="3 4">
    <name type="scientific">Moniliophthora roreri</name>
    <name type="common">Frosty pod rot fungus</name>
    <name type="synonym">Monilia roreri</name>
    <dbReference type="NCBI Taxonomy" id="221103"/>
    <lineage>
        <taxon>Eukaryota</taxon>
        <taxon>Fungi</taxon>
        <taxon>Dikarya</taxon>
        <taxon>Basidiomycota</taxon>
        <taxon>Agaricomycotina</taxon>
        <taxon>Agaricomycetes</taxon>
        <taxon>Agaricomycetidae</taxon>
        <taxon>Agaricales</taxon>
        <taxon>Marasmiineae</taxon>
        <taxon>Marasmiaceae</taxon>
        <taxon>Moniliophthora</taxon>
    </lineage>
</organism>
<accession>A0A0W0FHC7</accession>
<evidence type="ECO:0000313" key="3">
    <source>
        <dbReference type="EMBL" id="KTB35697.1"/>
    </source>
</evidence>
<protein>
    <recommendedName>
        <fullName evidence="2">Expansin-like EG45 domain-containing protein</fullName>
    </recommendedName>
</protein>
<dbReference type="InterPro" id="IPR007112">
    <property type="entry name" value="Expansin/allergen_DPBB_dom"/>
</dbReference>
<dbReference type="EMBL" id="LATX01001986">
    <property type="protein sequence ID" value="KTB35697.1"/>
    <property type="molecule type" value="Genomic_DNA"/>
</dbReference>
<reference evidence="3 4" key="1">
    <citation type="submission" date="2015-12" db="EMBL/GenBank/DDBJ databases">
        <title>Draft genome sequence of Moniliophthora roreri, the causal agent of frosty pod rot of cacao.</title>
        <authorList>
            <person name="Aime M.C."/>
            <person name="Diaz-Valderrama J.R."/>
            <person name="Kijpornyongpan T."/>
            <person name="Phillips-Mora W."/>
        </authorList>
    </citation>
    <scope>NUCLEOTIDE SEQUENCE [LARGE SCALE GENOMIC DNA]</scope>
    <source>
        <strain evidence="3 4">MCA 2952</strain>
    </source>
</reference>
<sequence length="249" mass="26370">MLSLQVLGTFTFLLSSLAQWIDYPANGFATMTHYDLPKDYIASCGCTEKSTHYPTAALSQMAFGSSAAYGPVCGRCFRLTLLNTFTSNPPFFPTESNSVIVKVTDKCPLSKSGWCNGTVYGNNRGGHQLNFDLAFPSSSIPSDFFPSNVSLYGFTDFGVWNISYESITCDDWAGASDEGALGSSPGFGPESVCCPANPTGSPNDTCPSYSDANGIAPDTTTNAAMSPTISSLPLILAASIPLLVYLKSV</sequence>
<gene>
    <name evidence="3" type="ORF">WG66_11862</name>
</gene>
<dbReference type="SUPFAM" id="SSF50685">
    <property type="entry name" value="Barwin-like endoglucanases"/>
    <property type="match status" value="1"/>
</dbReference>
<evidence type="ECO:0000256" key="1">
    <source>
        <dbReference type="SAM" id="SignalP"/>
    </source>
</evidence>
<dbReference type="Proteomes" id="UP000054988">
    <property type="component" value="Unassembled WGS sequence"/>
</dbReference>
<dbReference type="InterPro" id="IPR036908">
    <property type="entry name" value="RlpA-like_sf"/>
</dbReference>
<comment type="caution">
    <text evidence="3">The sequence shown here is derived from an EMBL/GenBank/DDBJ whole genome shotgun (WGS) entry which is preliminary data.</text>
</comment>
<keyword evidence="1" id="KW-0732">Signal</keyword>
<name>A0A0W0FHC7_MONRR</name>
<evidence type="ECO:0000259" key="2">
    <source>
        <dbReference type="PROSITE" id="PS50842"/>
    </source>
</evidence>
<feature type="domain" description="Expansin-like EG45" evidence="2">
    <location>
        <begin position="41"/>
        <end position="174"/>
    </location>
</feature>
<feature type="signal peptide" evidence="1">
    <location>
        <begin position="1"/>
        <end position="18"/>
    </location>
</feature>
<dbReference type="Pfam" id="PF22514">
    <property type="entry name" value="EXPB1_D1"/>
    <property type="match status" value="1"/>
</dbReference>
<dbReference type="eggNOG" id="ENOG502S1DC">
    <property type="taxonomic scope" value="Eukaryota"/>
</dbReference>
<evidence type="ECO:0000313" key="4">
    <source>
        <dbReference type="Proteomes" id="UP000054988"/>
    </source>
</evidence>
<proteinExistence type="predicted"/>